<evidence type="ECO:0000256" key="11">
    <source>
        <dbReference type="ARBA" id="ARBA00062948"/>
    </source>
</evidence>
<dbReference type="InterPro" id="IPR036640">
    <property type="entry name" value="ABC1_TM_sf"/>
</dbReference>
<dbReference type="InterPro" id="IPR003593">
    <property type="entry name" value="AAA+_ATPase"/>
</dbReference>
<comment type="subcellular location">
    <subcellularLocation>
        <location evidence="1">Cell membrane</location>
        <topology evidence="1">Multi-pass membrane protein</topology>
    </subcellularLocation>
</comment>
<feature type="transmembrane region" description="Helical" evidence="13">
    <location>
        <begin position="179"/>
        <end position="201"/>
    </location>
</feature>
<dbReference type="Pfam" id="PF00005">
    <property type="entry name" value="ABC_tran"/>
    <property type="match status" value="2"/>
</dbReference>
<feature type="transmembrane region" description="Helical" evidence="13">
    <location>
        <begin position="900"/>
        <end position="923"/>
    </location>
</feature>
<reference evidence="16" key="1">
    <citation type="journal article" date="2023" name="Plant J.">
        <title>Genome sequences and population genomics provide insights into the demographic history, inbreeding, and mutation load of two 'living fossil' tree species of Dipteronia.</title>
        <authorList>
            <person name="Feng Y."/>
            <person name="Comes H.P."/>
            <person name="Chen J."/>
            <person name="Zhu S."/>
            <person name="Lu R."/>
            <person name="Zhang X."/>
            <person name="Li P."/>
            <person name="Qiu J."/>
            <person name="Olsen K.M."/>
            <person name="Qiu Y."/>
        </authorList>
    </citation>
    <scope>NUCLEOTIDE SEQUENCE</scope>
    <source>
        <strain evidence="16">NBL</strain>
    </source>
</reference>
<dbReference type="PROSITE" id="PS50893">
    <property type="entry name" value="ABC_TRANSPORTER_2"/>
    <property type="match status" value="2"/>
</dbReference>
<dbReference type="GO" id="GO:0005524">
    <property type="term" value="F:ATP binding"/>
    <property type="evidence" value="ECO:0007669"/>
    <property type="project" value="UniProtKB-KW"/>
</dbReference>
<dbReference type="GO" id="GO:0005886">
    <property type="term" value="C:plasma membrane"/>
    <property type="evidence" value="ECO:0007669"/>
    <property type="project" value="UniProtKB-SubCell"/>
</dbReference>
<dbReference type="CDD" id="cd03249">
    <property type="entry name" value="ABC_MTABC3_MDL1_MDL2"/>
    <property type="match status" value="2"/>
</dbReference>
<dbReference type="GO" id="GO:0140359">
    <property type="term" value="F:ABC-type transporter activity"/>
    <property type="evidence" value="ECO:0007669"/>
    <property type="project" value="InterPro"/>
</dbReference>
<feature type="transmembrane region" description="Helical" evidence="13">
    <location>
        <begin position="301"/>
        <end position="322"/>
    </location>
</feature>
<evidence type="ECO:0000313" key="17">
    <source>
        <dbReference type="Proteomes" id="UP001281410"/>
    </source>
</evidence>
<evidence type="ECO:0000256" key="13">
    <source>
        <dbReference type="SAM" id="Phobius"/>
    </source>
</evidence>
<comment type="subunit">
    <text evidence="11">Interacts with 1-naphthylphthalamic acid (NPA).</text>
</comment>
<keyword evidence="7" id="KW-0067">ATP-binding</keyword>
<evidence type="ECO:0000256" key="12">
    <source>
        <dbReference type="SAM" id="MobiDB-lite"/>
    </source>
</evidence>
<dbReference type="GO" id="GO:0016887">
    <property type="term" value="F:ATP hydrolysis activity"/>
    <property type="evidence" value="ECO:0007669"/>
    <property type="project" value="InterPro"/>
</dbReference>
<dbReference type="PROSITE" id="PS50929">
    <property type="entry name" value="ABC_TM1F"/>
    <property type="match status" value="2"/>
</dbReference>
<feature type="domain" description="ABC transporter" evidence="14">
    <location>
        <begin position="364"/>
        <end position="600"/>
    </location>
</feature>
<dbReference type="EMBL" id="JANJYJ010000003">
    <property type="protein sequence ID" value="KAK3221254.1"/>
    <property type="molecule type" value="Genomic_DNA"/>
</dbReference>
<dbReference type="InterPro" id="IPR011527">
    <property type="entry name" value="ABC1_TM_dom"/>
</dbReference>
<feature type="domain" description="ABC transmembrane type-1" evidence="15">
    <location>
        <begin position="44"/>
        <end position="329"/>
    </location>
</feature>
<dbReference type="SUPFAM" id="SSF52540">
    <property type="entry name" value="P-loop containing nucleoside triphosphate hydrolases"/>
    <property type="match status" value="2"/>
</dbReference>
<evidence type="ECO:0000256" key="2">
    <source>
        <dbReference type="ARBA" id="ARBA00007577"/>
    </source>
</evidence>
<feature type="transmembrane region" description="Helical" evidence="13">
    <location>
        <begin position="267"/>
        <end position="289"/>
    </location>
</feature>
<feature type="domain" description="ABC transmembrane type-1" evidence="15">
    <location>
        <begin position="677"/>
        <end position="964"/>
    </location>
</feature>
<dbReference type="CDD" id="cd18578">
    <property type="entry name" value="ABC_6TM_Pgp_ABCB1_D2_like"/>
    <property type="match status" value="1"/>
</dbReference>
<evidence type="ECO:0000256" key="8">
    <source>
        <dbReference type="ARBA" id="ARBA00022989"/>
    </source>
</evidence>
<organism evidence="16 17">
    <name type="scientific">Dipteronia sinensis</name>
    <dbReference type="NCBI Taxonomy" id="43782"/>
    <lineage>
        <taxon>Eukaryota</taxon>
        <taxon>Viridiplantae</taxon>
        <taxon>Streptophyta</taxon>
        <taxon>Embryophyta</taxon>
        <taxon>Tracheophyta</taxon>
        <taxon>Spermatophyta</taxon>
        <taxon>Magnoliopsida</taxon>
        <taxon>eudicotyledons</taxon>
        <taxon>Gunneridae</taxon>
        <taxon>Pentapetalae</taxon>
        <taxon>rosids</taxon>
        <taxon>malvids</taxon>
        <taxon>Sapindales</taxon>
        <taxon>Sapindaceae</taxon>
        <taxon>Hippocastanoideae</taxon>
        <taxon>Acereae</taxon>
        <taxon>Dipteronia</taxon>
    </lineage>
</organism>
<dbReference type="PANTHER" id="PTHR45136">
    <property type="entry name" value="ABC TRANSPORTER DOMAIN-CONTAINING PROTEIN"/>
    <property type="match status" value="1"/>
</dbReference>
<dbReference type="InterPro" id="IPR027417">
    <property type="entry name" value="P-loop_NTPase"/>
</dbReference>
<keyword evidence="8 13" id="KW-1133">Transmembrane helix</keyword>
<accession>A0AAE0API3</accession>
<keyword evidence="9 13" id="KW-0472">Membrane</keyword>
<protein>
    <submittedName>
        <fullName evidence="16">Uncharacterized protein</fullName>
    </submittedName>
</protein>
<dbReference type="Pfam" id="PF00664">
    <property type="entry name" value="ABC_membrane"/>
    <property type="match status" value="2"/>
</dbReference>
<keyword evidence="5" id="KW-0677">Repeat</keyword>
<dbReference type="Gene3D" id="1.20.1560.10">
    <property type="entry name" value="ABC transporter type 1, transmembrane domain"/>
    <property type="match status" value="2"/>
</dbReference>
<dbReference type="CDD" id="cd18577">
    <property type="entry name" value="ABC_6TM_Pgp_ABCB1_D1_like"/>
    <property type="match status" value="1"/>
</dbReference>
<evidence type="ECO:0000256" key="5">
    <source>
        <dbReference type="ARBA" id="ARBA00022737"/>
    </source>
</evidence>
<keyword evidence="4 13" id="KW-0812">Transmembrane</keyword>
<evidence type="ECO:0000259" key="15">
    <source>
        <dbReference type="PROSITE" id="PS50929"/>
    </source>
</evidence>
<dbReference type="FunFam" id="3.40.50.300:FF:000066">
    <property type="entry name" value="ABC transporter B family member 1"/>
    <property type="match status" value="1"/>
</dbReference>
<keyword evidence="3" id="KW-0813">Transport</keyword>
<dbReference type="Gene3D" id="3.40.50.300">
    <property type="entry name" value="P-loop containing nucleotide triphosphate hydrolases"/>
    <property type="match status" value="2"/>
</dbReference>
<dbReference type="AlphaFoldDB" id="A0AAE0API3"/>
<evidence type="ECO:0000256" key="1">
    <source>
        <dbReference type="ARBA" id="ARBA00004651"/>
    </source>
</evidence>
<feature type="transmembrane region" description="Helical" evidence="13">
    <location>
        <begin position="88"/>
        <end position="110"/>
    </location>
</feature>
<evidence type="ECO:0000256" key="6">
    <source>
        <dbReference type="ARBA" id="ARBA00022741"/>
    </source>
</evidence>
<dbReference type="InterPro" id="IPR003439">
    <property type="entry name" value="ABC_transporter-like_ATP-bd"/>
</dbReference>
<keyword evidence="17" id="KW-1185">Reference proteome</keyword>
<feature type="domain" description="ABC transporter" evidence="14">
    <location>
        <begin position="999"/>
        <end position="1222"/>
    </location>
</feature>
<feature type="compositionally biased region" description="Polar residues" evidence="12">
    <location>
        <begin position="608"/>
        <end position="622"/>
    </location>
</feature>
<dbReference type="PANTHER" id="PTHR45136:SF2">
    <property type="entry name" value="ABC TRANSPORTER DOMAIN-CONTAINING PROTEIN"/>
    <property type="match status" value="1"/>
</dbReference>
<evidence type="ECO:0000259" key="14">
    <source>
        <dbReference type="PROSITE" id="PS50893"/>
    </source>
</evidence>
<dbReference type="SUPFAM" id="SSF90123">
    <property type="entry name" value="ABC transporter transmembrane region"/>
    <property type="match status" value="2"/>
</dbReference>
<gene>
    <name evidence="16" type="ORF">Dsin_008279</name>
</gene>
<evidence type="ECO:0000256" key="10">
    <source>
        <dbReference type="ARBA" id="ARBA00023180"/>
    </source>
</evidence>
<dbReference type="FunFam" id="3.40.50.300:FF:000205">
    <property type="entry name" value="ABC transporter B family member 4"/>
    <property type="match status" value="1"/>
</dbReference>
<keyword evidence="10" id="KW-0325">Glycoprotein</keyword>
<dbReference type="SMART" id="SM00382">
    <property type="entry name" value="AAA"/>
    <property type="match status" value="2"/>
</dbReference>
<feature type="transmembrane region" description="Helical" evidence="13">
    <location>
        <begin position="821"/>
        <end position="842"/>
    </location>
</feature>
<evidence type="ECO:0000256" key="9">
    <source>
        <dbReference type="ARBA" id="ARBA00023136"/>
    </source>
</evidence>
<dbReference type="Proteomes" id="UP001281410">
    <property type="component" value="Unassembled WGS sequence"/>
</dbReference>
<proteinExistence type="inferred from homology"/>
<sequence length="1244" mass="136435">MGETSSENKDDGSSRKHEEMIRTKPGSLRLVLKDSDWKDVLLMVMGSIGSVADGSAMALIMLCLGSLMNGYASSALTPHDINKYAMSLLYVAVGVGSGAFLEGFCWARTAERQTLRLRRRYLGAVLRQDVGFFDTNHGASMTSQVVSSISTDTLTIQGVLTEKIANFLMHMSTFITGQLVALYLSWRLAIVAIPALSMLIIPGLVYGKLLGGVGEKIQEAYAVAGGIVEQTVSSMRTVYSYVAEDRMLKSYKIALEPTLKLGIKQGLLKGMAMGSIGITFAVWALQGWYGSTLVKKNAKGGHVFTAGVCIIYAGLSLGAALINVKYLLEANVAASRIFEMIHRVPNIDSADQQGITVLNVKGELEFKDIDFAYPSRPENLVLRKFSLRVMDNQTVGLVGITGSGKSTIINLLERFYDPLQGKILLDGIDIKTLQLRWLRSQMGLVSQEPILFATSIKENILFGKDEASMEDIVVAAKAANAHNFINQLPDGYDTLVGQLGSQMSEGQKQRISIARALLRDPKILLLDEATSALDSHSEKAVQDALNQASIGRTTIIIAHRLSALRNVDLIAVIQSGEVVESGFHDELMGRRGSYSGMVQLQRAFISDDNGSTTKSMESNSSDFLDKGTPRTEDKANESDMQISSHDKITNHLQEDPKGSPSLWYLMCMTVSEWKSTVLGCIGGVCYGMIQPLYSFCLGGLLSVYVITDHREITSQTRTYCFAFLSFAVFAFITNVFQHYHFGIMGESLTKRVRETLFGKILTFEIEWFDQENNSSGSLCSRLAIDATMVRTLLTDRLSMLAQNISSATLAAVLGAMLSWKLALVAIAMQPFIIGAFYTKAIMMKSMSRKLLKAQNKSSELASEAVANHRIITAFYSQEKILKLHELTQIGSTKESRKQSWYAGLGLSISQFLTAANAALIFWYGGKLLYQKQITYKHLFQTFFILVSTGRIIAETGSMTSDLSKGTSALKSIFVILKRKSKIDIDDSDGFKPEKINGEIEFKEVDFFYPTRPKLIILMHLSLKIDAGTVVALVGQSGSGKSTIIRLIERFYEPSNGSVEVDGVDIKHYNLRALRSHIALVSQEPTLFMGTVHDNIAYGKENATEAEIVEAATVANAHDFIRGVQLSGGQKQRVALARAILKNPAILLLDEATSSLDINSEKLVQDALEKTMVGRTCVVVAHRLSTVQKSDKITVVENGRIIEQGSHSELLAKEENGAYFSLVKFQQLATIGQDVIGHDQARPSG</sequence>
<feature type="compositionally biased region" description="Basic and acidic residues" evidence="12">
    <location>
        <begin position="623"/>
        <end position="637"/>
    </location>
</feature>
<feature type="region of interest" description="Disordered" evidence="12">
    <location>
        <begin position="608"/>
        <end position="642"/>
    </location>
</feature>
<feature type="transmembrane region" description="Helical" evidence="13">
    <location>
        <begin position="688"/>
        <end position="707"/>
    </location>
</feature>
<evidence type="ECO:0000256" key="7">
    <source>
        <dbReference type="ARBA" id="ARBA00022840"/>
    </source>
</evidence>
<name>A0AAE0API3_9ROSI</name>
<comment type="caution">
    <text evidence="16">The sequence shown here is derived from an EMBL/GenBank/DDBJ whole genome shotgun (WGS) entry which is preliminary data.</text>
</comment>
<dbReference type="InterPro" id="IPR017871">
    <property type="entry name" value="ABC_transporter-like_CS"/>
</dbReference>
<feature type="transmembrane region" description="Helical" evidence="13">
    <location>
        <begin position="719"/>
        <end position="739"/>
    </location>
</feature>
<evidence type="ECO:0000313" key="16">
    <source>
        <dbReference type="EMBL" id="KAK3221254.1"/>
    </source>
</evidence>
<evidence type="ECO:0000256" key="3">
    <source>
        <dbReference type="ARBA" id="ARBA00022448"/>
    </source>
</evidence>
<feature type="transmembrane region" description="Helical" evidence="13">
    <location>
        <begin position="40"/>
        <end position="68"/>
    </location>
</feature>
<evidence type="ECO:0000256" key="4">
    <source>
        <dbReference type="ARBA" id="ARBA00022692"/>
    </source>
</evidence>
<keyword evidence="6" id="KW-0547">Nucleotide-binding</keyword>
<comment type="similarity">
    <text evidence="2">Belongs to the ABC transporter superfamily. ABCB family. Multidrug resistance exporter (TC 3.A.1.201) subfamily.</text>
</comment>
<dbReference type="PROSITE" id="PS00211">
    <property type="entry name" value="ABC_TRANSPORTER_1"/>
    <property type="match status" value="1"/>
</dbReference>